<evidence type="ECO:0000313" key="2">
    <source>
        <dbReference type="Proteomes" id="UP001222377"/>
    </source>
</evidence>
<organism evidence="1 2">
    <name type="scientific">Bacillus amyloliquefaciens</name>
    <name type="common">Bacillus velezensis</name>
    <dbReference type="NCBI Taxonomy" id="1390"/>
    <lineage>
        <taxon>Bacteria</taxon>
        <taxon>Bacillati</taxon>
        <taxon>Bacillota</taxon>
        <taxon>Bacilli</taxon>
        <taxon>Bacillales</taxon>
        <taxon>Bacillaceae</taxon>
        <taxon>Bacillus</taxon>
        <taxon>Bacillus amyloliquefaciens group</taxon>
    </lineage>
</organism>
<protein>
    <submittedName>
        <fullName evidence="1">Uncharacterized protein</fullName>
    </submittedName>
</protein>
<reference evidence="1" key="1">
    <citation type="submission" date="2023-02" db="EMBL/GenBank/DDBJ databases">
        <title>Draft Whole-Genome Sequences of Bacillus Strains of Potential Probiotic for Poultry.</title>
        <authorList>
            <person name="Ma L.M."/>
            <person name="Lopez-Guerra N."/>
            <person name="Zhang G."/>
        </authorList>
    </citation>
    <scope>NUCLEOTIDE SEQUENCE</scope>
    <source>
        <strain evidence="1">OSU1013-24</strain>
    </source>
</reference>
<gene>
    <name evidence="1" type="ORF">PV946_14280</name>
</gene>
<dbReference type="AlphaFoldDB" id="A0AAP3YGT5"/>
<dbReference type="RefSeq" id="WP_021493453.1">
    <property type="nucleotide sequence ID" value="NZ_JARKHX010000004.1"/>
</dbReference>
<dbReference type="EMBL" id="JARKHX010000004">
    <property type="protein sequence ID" value="MDF4194919.1"/>
    <property type="molecule type" value="Genomic_DNA"/>
</dbReference>
<evidence type="ECO:0000313" key="1">
    <source>
        <dbReference type="EMBL" id="MDF4194919.1"/>
    </source>
</evidence>
<name>A0AAP3YGT5_BACAM</name>
<proteinExistence type="predicted"/>
<sequence length="58" mass="7029">MSDITDIENKYVKLKHVKELLGLIKTRDSYYDWSDSYEKYDNKVKNTVEWLERNAKTI</sequence>
<dbReference type="Proteomes" id="UP001222377">
    <property type="component" value="Unassembled WGS sequence"/>
</dbReference>
<comment type="caution">
    <text evidence="1">The sequence shown here is derived from an EMBL/GenBank/DDBJ whole genome shotgun (WGS) entry which is preliminary data.</text>
</comment>
<accession>A0AAP3YGT5</accession>